<evidence type="ECO:0000313" key="11">
    <source>
        <dbReference type="Proteomes" id="UP000095728"/>
    </source>
</evidence>
<dbReference type="GO" id="GO:0034274">
    <property type="term" value="C:Atg12-Atg5-Atg16 complex"/>
    <property type="evidence" value="ECO:0007669"/>
    <property type="project" value="TreeGrafter"/>
</dbReference>
<evidence type="ECO:0000259" key="7">
    <source>
        <dbReference type="Pfam" id="PF04106"/>
    </source>
</evidence>
<dbReference type="Gene3D" id="3.10.20.90">
    <property type="entry name" value="Phosphatidylinositol 3-kinase Catalytic Subunit, Chain A, domain 1"/>
    <property type="match status" value="1"/>
</dbReference>
<dbReference type="InterPro" id="IPR048940">
    <property type="entry name" value="ATG5_HBR"/>
</dbReference>
<evidence type="ECO:0000256" key="2">
    <source>
        <dbReference type="ARBA" id="ARBA00006910"/>
    </source>
</evidence>
<dbReference type="GO" id="GO:0061908">
    <property type="term" value="C:phagophore"/>
    <property type="evidence" value="ECO:0007669"/>
    <property type="project" value="TreeGrafter"/>
</dbReference>
<dbReference type="GO" id="GO:0034045">
    <property type="term" value="C:phagophore assembly site membrane"/>
    <property type="evidence" value="ECO:0007669"/>
    <property type="project" value="UniProtKB-SubCell"/>
</dbReference>
<evidence type="ECO:0000259" key="9">
    <source>
        <dbReference type="Pfam" id="PF20638"/>
    </source>
</evidence>
<dbReference type="InParanoid" id="A0A1E5R8G6"/>
<dbReference type="OrthoDB" id="272162at2759"/>
<feature type="domain" description="Autophagy protein ATG5 alpha-helical bundle region" evidence="8">
    <location>
        <begin position="139"/>
        <end position="195"/>
    </location>
</feature>
<dbReference type="GO" id="GO:0005776">
    <property type="term" value="C:autophagosome"/>
    <property type="evidence" value="ECO:0007669"/>
    <property type="project" value="TreeGrafter"/>
</dbReference>
<dbReference type="Gene3D" id="1.10.246.190">
    <property type="entry name" value="Autophagy protein Apg5, helix rich domain"/>
    <property type="match status" value="1"/>
</dbReference>
<organism evidence="10 11">
    <name type="scientific">Hanseniaspora osmophila</name>
    <dbReference type="NCBI Taxonomy" id="56408"/>
    <lineage>
        <taxon>Eukaryota</taxon>
        <taxon>Fungi</taxon>
        <taxon>Dikarya</taxon>
        <taxon>Ascomycota</taxon>
        <taxon>Saccharomycotina</taxon>
        <taxon>Saccharomycetes</taxon>
        <taxon>Saccharomycodales</taxon>
        <taxon>Saccharomycodaceae</taxon>
        <taxon>Hanseniaspora</taxon>
    </lineage>
</organism>
<dbReference type="Pfam" id="PF04106">
    <property type="entry name" value="ATG5_UblB"/>
    <property type="match status" value="1"/>
</dbReference>
<feature type="domain" description="Autophagy protein ATG5 UblA" evidence="9">
    <location>
        <begin position="12"/>
        <end position="104"/>
    </location>
</feature>
<comment type="subunit">
    <text evidence="6">Conjugated with ATG12.</text>
</comment>
<dbReference type="EMBL" id="LPNM01000009">
    <property type="protein sequence ID" value="OEJ82823.1"/>
    <property type="molecule type" value="Genomic_DNA"/>
</dbReference>
<gene>
    <name evidence="10" type="ORF">AWRI3579_g3411</name>
</gene>
<reference evidence="11" key="1">
    <citation type="journal article" date="2016" name="Genome Announc.">
        <title>Genome sequences of three species of Hanseniaspora isolated from spontaneous wine fermentations.</title>
        <authorList>
            <person name="Sternes P.R."/>
            <person name="Lee D."/>
            <person name="Kutyna D.R."/>
            <person name="Borneman A.R."/>
        </authorList>
    </citation>
    <scope>NUCLEOTIDE SEQUENCE [LARGE SCALE GENOMIC DNA]</scope>
    <source>
        <strain evidence="11">AWRI3579</strain>
    </source>
</reference>
<evidence type="ECO:0000256" key="6">
    <source>
        <dbReference type="RuleBase" id="RU361202"/>
    </source>
</evidence>
<evidence type="ECO:0000256" key="5">
    <source>
        <dbReference type="ARBA" id="ARBA00023006"/>
    </source>
</evidence>
<evidence type="ECO:0000313" key="10">
    <source>
        <dbReference type="EMBL" id="OEJ82823.1"/>
    </source>
</evidence>
<dbReference type="InterPro" id="IPR042526">
    <property type="entry name" value="Atg5_HR"/>
</dbReference>
<keyword evidence="4 6" id="KW-0832">Ubl conjugation</keyword>
<dbReference type="PANTHER" id="PTHR13040">
    <property type="entry name" value="AUTOPHAGY PROTEIN 5"/>
    <property type="match status" value="1"/>
</dbReference>
<evidence type="ECO:0000256" key="1">
    <source>
        <dbReference type="ARBA" id="ARBA00004623"/>
    </source>
</evidence>
<dbReference type="InterPro" id="IPR048939">
    <property type="entry name" value="ATG5_UblA"/>
</dbReference>
<evidence type="ECO:0000259" key="8">
    <source>
        <dbReference type="Pfam" id="PF20637"/>
    </source>
</evidence>
<evidence type="ECO:0000256" key="3">
    <source>
        <dbReference type="ARBA" id="ARBA00022499"/>
    </source>
</evidence>
<comment type="caution">
    <text evidence="10">The sequence shown here is derived from an EMBL/GenBank/DDBJ whole genome shotgun (WGS) entry which is preliminary data.</text>
</comment>
<dbReference type="Pfam" id="PF20637">
    <property type="entry name" value="ATG5_HBR"/>
    <property type="match status" value="1"/>
</dbReference>
<dbReference type="InterPro" id="IPR042527">
    <property type="entry name" value="Atg5_UblA_dom_sf"/>
</dbReference>
<dbReference type="GO" id="GO:0044233">
    <property type="term" value="C:mitochondria-associated endoplasmic reticulum membrane contact site"/>
    <property type="evidence" value="ECO:0007669"/>
    <property type="project" value="TreeGrafter"/>
</dbReference>
<dbReference type="AlphaFoldDB" id="A0A1E5R8G6"/>
<evidence type="ECO:0000256" key="4">
    <source>
        <dbReference type="ARBA" id="ARBA00022843"/>
    </source>
</evidence>
<dbReference type="FunCoup" id="A0A1E5R8G6">
    <property type="interactions" value="346"/>
</dbReference>
<comment type="function">
    <text evidence="6">Involved in cytoplasm to vacuole transport (Cvt) and autophagic vesicle formation.</text>
</comment>
<comment type="similarity">
    <text evidence="2 6">Belongs to the ATG5 family.</text>
</comment>
<comment type="subcellular location">
    <subcellularLocation>
        <location evidence="1 6">Preautophagosomal structure membrane</location>
        <topology evidence="1 6">Peripheral membrane protein</topology>
    </subcellularLocation>
</comment>
<dbReference type="GO" id="GO:0006995">
    <property type="term" value="P:cellular response to nitrogen starvation"/>
    <property type="evidence" value="ECO:0007669"/>
    <property type="project" value="TreeGrafter"/>
</dbReference>
<dbReference type="Gene3D" id="3.10.20.620">
    <property type="match status" value="1"/>
</dbReference>
<keyword evidence="5 6" id="KW-0072">Autophagy</keyword>
<sequence length="268" mass="31266">MSTQVKEIRRLCWNGSVNVQVVLDQSLSLEGLSVEERTLLFKLNRNSYIMCYFDGIIAKFSNLIKNKEFAKQTGKWGFSLTDHQDSPLPWNYPLGVLFDTYSEHVKKYEANMIQTFNLKLVHNDIVTFKNFLPLYDGLKQVRLYWMHQWKQACYIMHGSAKRVMSLTVQEVDLFWEACFNGISENYEKTSTKIVNYSKRIPLRICSPTQIMQPVCTSETVLRKLLLQELNAECETVIIQGVEISTLHLVRDLYTRFASFDGFLYIILI</sequence>
<protein>
    <recommendedName>
        <fullName evidence="6">Autophagy protein 5</fullName>
    </recommendedName>
</protein>
<dbReference type="GO" id="GO:0034727">
    <property type="term" value="P:piecemeal microautophagy of the nucleus"/>
    <property type="evidence" value="ECO:0007669"/>
    <property type="project" value="TreeGrafter"/>
</dbReference>
<dbReference type="STRING" id="56408.A0A1E5R8G6"/>
<dbReference type="Pfam" id="PF20638">
    <property type="entry name" value="ATG5_UblA"/>
    <property type="match status" value="1"/>
</dbReference>
<keyword evidence="6" id="KW-0472">Membrane</keyword>
<keyword evidence="6" id="KW-0813">Transport</keyword>
<name>A0A1E5R8G6_9ASCO</name>
<dbReference type="InterPro" id="IPR007239">
    <property type="entry name" value="Atg5"/>
</dbReference>
<dbReference type="InterPro" id="IPR048318">
    <property type="entry name" value="ATG5_UblB"/>
</dbReference>
<dbReference type="GO" id="GO:0019776">
    <property type="term" value="F:Atg8-family ligase activity"/>
    <property type="evidence" value="ECO:0007669"/>
    <property type="project" value="TreeGrafter"/>
</dbReference>
<keyword evidence="11" id="KW-1185">Reference proteome</keyword>
<dbReference type="GO" id="GO:0000422">
    <property type="term" value="P:autophagy of mitochondrion"/>
    <property type="evidence" value="ECO:0007669"/>
    <property type="project" value="TreeGrafter"/>
</dbReference>
<dbReference type="Proteomes" id="UP000095728">
    <property type="component" value="Unassembled WGS sequence"/>
</dbReference>
<keyword evidence="3 6" id="KW-1017">Isopeptide bond</keyword>
<proteinExistence type="inferred from homology"/>
<dbReference type="PANTHER" id="PTHR13040:SF2">
    <property type="entry name" value="AUTOPHAGY PROTEIN 5"/>
    <property type="match status" value="1"/>
</dbReference>
<accession>A0A1E5R8G6</accession>
<feature type="domain" description="Autophagy protein ATG5 UblB" evidence="7">
    <location>
        <begin position="200"/>
        <end position="267"/>
    </location>
</feature>